<name>A0A081BF83_9HYPH</name>
<proteinExistence type="inferred from homology"/>
<reference evidence="8 9" key="1">
    <citation type="submission" date="2014-07" db="EMBL/GenBank/DDBJ databases">
        <title>Tepidicaulis marinum gen. nov., sp. nov., a novel marine bacterium denitrifying nitrate to nitrous oxide strictly under microaerobic conditions.</title>
        <authorList>
            <person name="Takeuchi M."/>
            <person name="Yamagishi T."/>
            <person name="Kamagata Y."/>
            <person name="Oshima K."/>
            <person name="Hattori M."/>
            <person name="Katayama T."/>
            <person name="Hanada S."/>
            <person name="Tamaki H."/>
            <person name="Marumo K."/>
            <person name="Maeda H."/>
            <person name="Nedachi M."/>
            <person name="Iwasaki W."/>
            <person name="Suwa Y."/>
            <person name="Sakata S."/>
        </authorList>
    </citation>
    <scope>NUCLEOTIDE SEQUENCE [LARGE SCALE GENOMIC DNA]</scope>
    <source>
        <strain evidence="8 9">MA2</strain>
    </source>
</reference>
<gene>
    <name evidence="8" type="ORF">M2A_3200</name>
</gene>
<feature type="signal peptide" evidence="7">
    <location>
        <begin position="1"/>
        <end position="20"/>
    </location>
</feature>
<keyword evidence="9" id="KW-1185">Reference proteome</keyword>
<feature type="region of interest" description="Disordered" evidence="6">
    <location>
        <begin position="18"/>
        <end position="82"/>
    </location>
</feature>
<feature type="compositionally biased region" description="Pro residues" evidence="6">
    <location>
        <begin position="40"/>
        <end position="55"/>
    </location>
</feature>
<dbReference type="STRING" id="1333998.M2A_3200"/>
<dbReference type="AlphaFoldDB" id="A0A081BF83"/>
<evidence type="ECO:0000256" key="4">
    <source>
        <dbReference type="ARBA" id="ARBA00022989"/>
    </source>
</evidence>
<dbReference type="eggNOG" id="COG2948">
    <property type="taxonomic scope" value="Bacteria"/>
</dbReference>
<keyword evidence="3" id="KW-0812">Transmembrane</keyword>
<comment type="caution">
    <text evidence="8">The sequence shown here is derived from an EMBL/GenBank/DDBJ whole genome shotgun (WGS) entry which is preliminary data.</text>
</comment>
<dbReference type="InterPro" id="IPR042217">
    <property type="entry name" value="T4SS_VirB10/TrbI"/>
</dbReference>
<keyword evidence="7" id="KW-0732">Signal</keyword>
<evidence type="ECO:0000256" key="3">
    <source>
        <dbReference type="ARBA" id="ARBA00022692"/>
    </source>
</evidence>
<feature type="chain" id="PRO_5001755037" evidence="7">
    <location>
        <begin position="21"/>
        <end position="354"/>
    </location>
</feature>
<evidence type="ECO:0000256" key="2">
    <source>
        <dbReference type="ARBA" id="ARBA00010265"/>
    </source>
</evidence>
<accession>A0A081BF83</accession>
<evidence type="ECO:0000256" key="7">
    <source>
        <dbReference type="SAM" id="SignalP"/>
    </source>
</evidence>
<keyword evidence="5" id="KW-0472">Membrane</keyword>
<evidence type="ECO:0000313" key="8">
    <source>
        <dbReference type="EMBL" id="GAK46701.1"/>
    </source>
</evidence>
<organism evidence="8 9">
    <name type="scientific">Tepidicaulis marinus</name>
    <dbReference type="NCBI Taxonomy" id="1333998"/>
    <lineage>
        <taxon>Bacteria</taxon>
        <taxon>Pseudomonadati</taxon>
        <taxon>Pseudomonadota</taxon>
        <taxon>Alphaproteobacteria</taxon>
        <taxon>Hyphomicrobiales</taxon>
        <taxon>Parvibaculaceae</taxon>
        <taxon>Tepidicaulis</taxon>
    </lineage>
</organism>
<feature type="region of interest" description="Disordered" evidence="6">
    <location>
        <begin position="116"/>
        <end position="151"/>
    </location>
</feature>
<dbReference type="EMBL" id="BBIO01000025">
    <property type="protein sequence ID" value="GAK46701.1"/>
    <property type="molecule type" value="Genomic_DNA"/>
</dbReference>
<dbReference type="Gene3D" id="2.40.128.260">
    <property type="entry name" value="Type IV secretion system, VirB10/TraB/TrbI"/>
    <property type="match status" value="1"/>
</dbReference>
<dbReference type="RefSeq" id="WP_045449589.1">
    <property type="nucleotide sequence ID" value="NZ_BBIO01000025.1"/>
</dbReference>
<feature type="compositionally biased region" description="Pro residues" evidence="6">
    <location>
        <begin position="66"/>
        <end position="80"/>
    </location>
</feature>
<sequence>MSAFCDIALALGLTFGGTCAADQPPQNTLPEDDPAAWELPAPPPPPQPAPPPKMPPIIIRQEVERPAPPPVVEQPDPQPETDPFREALAAAWARPGALPSRWDALAVSEEAAAKAAGFKPKAPAPIKPSGPLDLASVKPSDYAGPRRTSSRPVDNARIVTADRYITGILETGINSQVGGDESGTIVVQTARDVFGYHGRNVLIPKGSRLLCSFKPPADIGSSRLPLSCARILMAGHRAEIRELDALVGNVQGQPGVSGEVDRRFWERYGTAFLLTGISTAVRFGSAQTSSNEDEEGGSSESASEKAAEELSQRFGEISASVLEQTLSLTPIITIPQGTRVQIRPAVDWYIAKAE</sequence>
<comment type="subcellular location">
    <subcellularLocation>
        <location evidence="1">Membrane</location>
        <topology evidence="1">Single-pass membrane protein</topology>
    </subcellularLocation>
</comment>
<feature type="region of interest" description="Disordered" evidence="6">
    <location>
        <begin position="285"/>
        <end position="309"/>
    </location>
</feature>
<protein>
    <submittedName>
        <fullName evidence="8">Conjugation TrbI-like protein</fullName>
    </submittedName>
</protein>
<dbReference type="Proteomes" id="UP000028702">
    <property type="component" value="Unassembled WGS sequence"/>
</dbReference>
<dbReference type="Pfam" id="PF03743">
    <property type="entry name" value="TrbI"/>
    <property type="match status" value="1"/>
</dbReference>
<evidence type="ECO:0000256" key="1">
    <source>
        <dbReference type="ARBA" id="ARBA00004167"/>
    </source>
</evidence>
<dbReference type="GO" id="GO:0016020">
    <property type="term" value="C:membrane"/>
    <property type="evidence" value="ECO:0007669"/>
    <property type="project" value="UniProtKB-SubCell"/>
</dbReference>
<evidence type="ECO:0000256" key="5">
    <source>
        <dbReference type="ARBA" id="ARBA00023136"/>
    </source>
</evidence>
<comment type="similarity">
    <text evidence="2">Belongs to the TrbI/VirB10 family.</text>
</comment>
<evidence type="ECO:0000256" key="6">
    <source>
        <dbReference type="SAM" id="MobiDB-lite"/>
    </source>
</evidence>
<evidence type="ECO:0000313" key="9">
    <source>
        <dbReference type="Proteomes" id="UP000028702"/>
    </source>
</evidence>
<dbReference type="CDD" id="cd16429">
    <property type="entry name" value="VirB10"/>
    <property type="match status" value="1"/>
</dbReference>
<keyword evidence="4" id="KW-1133">Transmembrane helix</keyword>
<dbReference type="InterPro" id="IPR005498">
    <property type="entry name" value="T4SS_VirB10/TraB/TrbI"/>
</dbReference>